<feature type="region of interest" description="Disordered" evidence="1">
    <location>
        <begin position="69"/>
        <end position="186"/>
    </location>
</feature>
<evidence type="ECO:0000313" key="3">
    <source>
        <dbReference type="Proteomes" id="UP001268819"/>
    </source>
</evidence>
<keyword evidence="3" id="KW-1185">Reference proteome</keyword>
<evidence type="ECO:0000313" key="2">
    <source>
        <dbReference type="EMBL" id="MDR6594215.1"/>
    </source>
</evidence>
<accession>A0ABU1PU94</accession>
<comment type="caution">
    <text evidence="2">The sequence shown here is derived from an EMBL/GenBank/DDBJ whole genome shotgun (WGS) entry which is preliminary data.</text>
</comment>
<dbReference type="EMBL" id="JAVDSG010000001">
    <property type="protein sequence ID" value="MDR6594215.1"/>
    <property type="molecule type" value="Genomic_DNA"/>
</dbReference>
<proteinExistence type="predicted"/>
<dbReference type="Proteomes" id="UP001268819">
    <property type="component" value="Unassembled WGS sequence"/>
</dbReference>
<feature type="compositionally biased region" description="Basic and acidic residues" evidence="1">
    <location>
        <begin position="19"/>
        <end position="51"/>
    </location>
</feature>
<sequence>MGRWPLAVRSDRSAPSPPDEGRLARGPEVPRRAPLRGDRRTGGESRGERRRGTAVFAEFHFRRIIRTTAVPPGAFPAGHPRRGGGAPSRARAVERRGDRRRSRSCRCGHLRFAIPPQRGASPTACRRPGGSPDRTSGREPLAASCGSRGTARRSRPTSRKWCGPAGSAPDAGAVRGVPRRRGVGRIDASDTDVSRLVRRWRGLLTDQELEGLSHSTPPRSRLPSRSRRSPLVNGGGDGSAPPRSRSSESGTGQDRTAVRGSDSIPIGRMDFVEDGTVQPCPDKMHRRSIALPIAAR</sequence>
<protein>
    <submittedName>
        <fullName evidence="2">Uncharacterized protein</fullName>
    </submittedName>
</protein>
<feature type="compositionally biased region" description="Basic residues" evidence="1">
    <location>
        <begin position="98"/>
        <end position="109"/>
    </location>
</feature>
<organism evidence="2 3">
    <name type="scientific">Saccharothrix longispora</name>
    <dbReference type="NCBI Taxonomy" id="33920"/>
    <lineage>
        <taxon>Bacteria</taxon>
        <taxon>Bacillati</taxon>
        <taxon>Actinomycetota</taxon>
        <taxon>Actinomycetes</taxon>
        <taxon>Pseudonocardiales</taxon>
        <taxon>Pseudonocardiaceae</taxon>
        <taxon>Saccharothrix</taxon>
    </lineage>
</organism>
<name>A0ABU1PU94_9PSEU</name>
<gene>
    <name evidence="2" type="ORF">J2S66_002599</name>
</gene>
<reference evidence="2 3" key="1">
    <citation type="submission" date="2023-07" db="EMBL/GenBank/DDBJ databases">
        <title>Sequencing the genomes of 1000 actinobacteria strains.</title>
        <authorList>
            <person name="Klenk H.-P."/>
        </authorList>
    </citation>
    <scope>NUCLEOTIDE SEQUENCE [LARGE SCALE GENOMIC DNA]</scope>
    <source>
        <strain evidence="2 3">DSM 43749</strain>
    </source>
</reference>
<feature type="region of interest" description="Disordered" evidence="1">
    <location>
        <begin position="1"/>
        <end position="54"/>
    </location>
</feature>
<feature type="region of interest" description="Disordered" evidence="1">
    <location>
        <begin position="209"/>
        <end position="296"/>
    </location>
</feature>
<evidence type="ECO:0000256" key="1">
    <source>
        <dbReference type="SAM" id="MobiDB-lite"/>
    </source>
</evidence>